<feature type="chain" id="PRO_5046911327" evidence="7">
    <location>
        <begin position="34"/>
        <end position="800"/>
    </location>
</feature>
<accession>A0ABW1Q931</accession>
<dbReference type="InterPro" id="IPR041171">
    <property type="entry name" value="SDR_Ig"/>
</dbReference>
<dbReference type="Gene3D" id="2.60.40.1140">
    <property type="entry name" value="Collagen-binding surface protein Cna, B-type domain"/>
    <property type="match status" value="3"/>
</dbReference>
<evidence type="ECO:0000256" key="2">
    <source>
        <dbReference type="ARBA" id="ARBA00022512"/>
    </source>
</evidence>
<evidence type="ECO:0000313" key="9">
    <source>
        <dbReference type="EMBL" id="MFC6145849.1"/>
    </source>
</evidence>
<dbReference type="Gene3D" id="2.60.40.1280">
    <property type="match status" value="1"/>
</dbReference>
<dbReference type="CDD" id="cd00222">
    <property type="entry name" value="CollagenBindB"/>
    <property type="match status" value="3"/>
</dbReference>
<evidence type="ECO:0000256" key="1">
    <source>
        <dbReference type="ARBA" id="ARBA00004168"/>
    </source>
</evidence>
<evidence type="ECO:0000256" key="6">
    <source>
        <dbReference type="SAM" id="Phobius"/>
    </source>
</evidence>
<dbReference type="InterPro" id="IPR008454">
    <property type="entry name" value="Collagen-bd_Cna-like_B-typ_dom"/>
</dbReference>
<dbReference type="InterPro" id="IPR008966">
    <property type="entry name" value="Adhesion_dom_sf"/>
</dbReference>
<dbReference type="RefSeq" id="WP_376999860.1">
    <property type="nucleotide sequence ID" value="NZ_JBHSQE010000001.1"/>
</dbReference>
<evidence type="ECO:0000259" key="8">
    <source>
        <dbReference type="PROSITE" id="PS50847"/>
    </source>
</evidence>
<dbReference type="Proteomes" id="UP001596244">
    <property type="component" value="Unassembled WGS sequence"/>
</dbReference>
<keyword evidence="6" id="KW-0472">Membrane</keyword>
<comment type="subcellular location">
    <subcellularLocation>
        <location evidence="1">Secreted</location>
        <location evidence="1">Cell wall</location>
        <topology evidence="1">Peptidoglycan-anchor</topology>
    </subcellularLocation>
</comment>
<keyword evidence="3" id="KW-0964">Secreted</keyword>
<evidence type="ECO:0000256" key="4">
    <source>
        <dbReference type="ARBA" id="ARBA00022729"/>
    </source>
</evidence>
<proteinExistence type="predicted"/>
<dbReference type="PROSITE" id="PS50847">
    <property type="entry name" value="GRAM_POS_ANCHORING"/>
    <property type="match status" value="1"/>
</dbReference>
<feature type="transmembrane region" description="Helical" evidence="6">
    <location>
        <begin position="776"/>
        <end position="795"/>
    </location>
</feature>
<keyword evidence="6" id="KW-1133">Transmembrane helix</keyword>
<name>A0ABW1Q931_9CORY</name>
<organism evidence="9 10">
    <name type="scientific">Corynebacterium nasicanis</name>
    <dbReference type="NCBI Taxonomy" id="1448267"/>
    <lineage>
        <taxon>Bacteria</taxon>
        <taxon>Bacillati</taxon>
        <taxon>Actinomycetota</taxon>
        <taxon>Actinomycetes</taxon>
        <taxon>Mycobacteriales</taxon>
        <taxon>Corynebacteriaceae</taxon>
        <taxon>Corynebacterium</taxon>
    </lineage>
</organism>
<keyword evidence="5" id="KW-0572">Peptidoglycan-anchor</keyword>
<dbReference type="SUPFAM" id="SSF49401">
    <property type="entry name" value="Bacterial adhesins"/>
    <property type="match status" value="1"/>
</dbReference>
<evidence type="ECO:0000256" key="3">
    <source>
        <dbReference type="ARBA" id="ARBA00022525"/>
    </source>
</evidence>
<keyword evidence="4 7" id="KW-0732">Signal</keyword>
<protein>
    <submittedName>
        <fullName evidence="9">Cna B-type domain-containing protein</fullName>
    </submittedName>
</protein>
<sequence>MALLSRAVPMQRVVVAVLLILAMVLGATPRAHAAPVQPTAVQFTLTNPDGGPAGSLTADTPYRFGFDFTVPAGTQPGDHFTVTLPPEFDVVDNSAAQLGGGTTATVVGNQVTVIFGEGVTGLINVRGHFDIIAQYRHTGTEDKDVNVTVTLGNETVYEQILKGTGPPPPFPMVVNKWSGYSTAPTNVNTSKALKLQTPRYNYQWINPVPGQVFAHWFIELNNWHGGADPVAIGQNIVITDRLAGMPAGFVPAVQAAEPGALTQAQLDEQLNGYYMQNFFCVAVRDNGVTTSYPTLNNLGQTLPFITFTGDSFAFRVSDYLASIGVHPSDKAQYAVNYFTLVPESNANVTNSATLTTDVITDGQTDTGWYKTVDTTGWIFGDQPTTSLAVTKQWEGANAPTPAVSFELLADGEPARTLTGDLIPALQFAEGVTQGEWTGLPTQSARGVPIVYSVKEVTVDGFRSTVSGTYTPDLADLANIPAGSITVTNTRDADTPVTSVTVTKVWNGLDAGETAPEVTFQLLAAVGDDFVQVPARAAVLAPGETTATWENLPVATDDGRAITYRVQEVVVPGFESTVEPATYTPDQAEPVPGAFTVTNTKVPGTPVDPDSPVAPLRVEKVWVGIDPADAPAITLSLLANGALVDAATATVTLPPGTTTHVWEDLPTEDADGKTIVYSVVETPVPGFRTTYSSDAAGSITVTNTREDQPGSSIPWWPLLLIPLIPLIGGSSTSSATVPDTTVPTVPVTEIRDPKAEKQQAPAPAPQRTLANTGADTVALGALALALVLGGVGVLLLRRRDA</sequence>
<dbReference type="Pfam" id="PF17961">
    <property type="entry name" value="Big_8"/>
    <property type="match status" value="1"/>
</dbReference>
<keyword evidence="10" id="KW-1185">Reference proteome</keyword>
<evidence type="ECO:0000313" key="10">
    <source>
        <dbReference type="Proteomes" id="UP001596244"/>
    </source>
</evidence>
<reference evidence="10" key="1">
    <citation type="journal article" date="2019" name="Int. J. Syst. Evol. Microbiol.">
        <title>The Global Catalogue of Microorganisms (GCM) 10K type strain sequencing project: providing services to taxonomists for standard genome sequencing and annotation.</title>
        <authorList>
            <consortium name="The Broad Institute Genomics Platform"/>
            <consortium name="The Broad Institute Genome Sequencing Center for Infectious Disease"/>
            <person name="Wu L."/>
            <person name="Ma J."/>
        </authorList>
    </citation>
    <scope>NUCLEOTIDE SEQUENCE [LARGE SCALE GENOMIC DNA]</scope>
    <source>
        <strain evidence="10">CCUG 51943</strain>
    </source>
</reference>
<dbReference type="NCBIfam" id="TIGR01167">
    <property type="entry name" value="LPXTG_anchor"/>
    <property type="match status" value="1"/>
</dbReference>
<dbReference type="InterPro" id="IPR019931">
    <property type="entry name" value="LPXTG_anchor"/>
</dbReference>
<evidence type="ECO:0000256" key="5">
    <source>
        <dbReference type="ARBA" id="ARBA00023088"/>
    </source>
</evidence>
<feature type="signal peptide" evidence="7">
    <location>
        <begin position="1"/>
        <end position="33"/>
    </location>
</feature>
<comment type="caution">
    <text evidence="9">The sequence shown here is derived from an EMBL/GenBank/DDBJ whole genome shotgun (WGS) entry which is preliminary data.</text>
</comment>
<dbReference type="EMBL" id="JBHSQE010000001">
    <property type="protein sequence ID" value="MFC6145849.1"/>
    <property type="molecule type" value="Genomic_DNA"/>
</dbReference>
<dbReference type="SUPFAM" id="SSF49478">
    <property type="entry name" value="Cna protein B-type domain"/>
    <property type="match status" value="3"/>
</dbReference>
<keyword evidence="2" id="KW-0134">Cell wall</keyword>
<feature type="domain" description="Gram-positive cocci surface proteins LPxTG" evidence="8">
    <location>
        <begin position="768"/>
        <end position="800"/>
    </location>
</feature>
<dbReference type="InterPro" id="IPR011252">
    <property type="entry name" value="Fibrogen-bd_dom1"/>
</dbReference>
<keyword evidence="6" id="KW-0812">Transmembrane</keyword>
<dbReference type="Pfam" id="PF05738">
    <property type="entry name" value="Cna_B"/>
    <property type="match status" value="3"/>
</dbReference>
<gene>
    <name evidence="9" type="ORF">ACFPUZ_03360</name>
</gene>
<evidence type="ECO:0000256" key="7">
    <source>
        <dbReference type="SAM" id="SignalP"/>
    </source>
</evidence>